<reference evidence="4" key="1">
    <citation type="submission" date="2016-06" db="UniProtKB">
        <authorList>
            <consortium name="WormBaseParasite"/>
        </authorList>
    </citation>
    <scope>IDENTIFICATION</scope>
</reference>
<dbReference type="AlphaFoldDB" id="A0A183CX95"/>
<accession>A0A183CX95</accession>
<evidence type="ECO:0000313" key="3">
    <source>
        <dbReference type="Proteomes" id="UP000271098"/>
    </source>
</evidence>
<evidence type="ECO:0000313" key="2">
    <source>
        <dbReference type="EMBL" id="VDK29350.1"/>
    </source>
</evidence>
<dbReference type="Pfam" id="PF01607">
    <property type="entry name" value="CBM_14"/>
    <property type="match status" value="2"/>
</dbReference>
<dbReference type="InterPro" id="IPR002557">
    <property type="entry name" value="Chitin-bd_dom"/>
</dbReference>
<dbReference type="GO" id="GO:0008061">
    <property type="term" value="F:chitin binding"/>
    <property type="evidence" value="ECO:0007669"/>
    <property type="project" value="InterPro"/>
</dbReference>
<evidence type="ECO:0000259" key="1">
    <source>
        <dbReference type="PROSITE" id="PS50940"/>
    </source>
</evidence>
<evidence type="ECO:0000313" key="4">
    <source>
        <dbReference type="WBParaSite" id="GPUH_0000108601-mRNA-1"/>
    </source>
</evidence>
<reference evidence="2 3" key="2">
    <citation type="submission" date="2018-11" db="EMBL/GenBank/DDBJ databases">
        <authorList>
            <consortium name="Pathogen Informatics"/>
        </authorList>
    </citation>
    <scope>NUCLEOTIDE SEQUENCE [LARGE SCALE GENOMIC DNA]</scope>
</reference>
<dbReference type="SUPFAM" id="SSF57625">
    <property type="entry name" value="Invertebrate chitin-binding proteins"/>
    <property type="match status" value="2"/>
</dbReference>
<protein>
    <submittedName>
        <fullName evidence="4">Chitin-binding type-2 domain-containing protein</fullName>
    </submittedName>
</protein>
<organism evidence="4">
    <name type="scientific">Gongylonema pulchrum</name>
    <dbReference type="NCBI Taxonomy" id="637853"/>
    <lineage>
        <taxon>Eukaryota</taxon>
        <taxon>Metazoa</taxon>
        <taxon>Ecdysozoa</taxon>
        <taxon>Nematoda</taxon>
        <taxon>Chromadorea</taxon>
        <taxon>Rhabditida</taxon>
        <taxon>Spirurina</taxon>
        <taxon>Spiruromorpha</taxon>
        <taxon>Spiruroidea</taxon>
        <taxon>Gongylonematidae</taxon>
        <taxon>Gongylonema</taxon>
    </lineage>
</organism>
<proteinExistence type="predicted"/>
<dbReference type="WBParaSite" id="GPUH_0000108601-mRNA-1">
    <property type="protein sequence ID" value="GPUH_0000108601-mRNA-1"/>
    <property type="gene ID" value="GPUH_0000108601"/>
</dbReference>
<sequence>DCRRGSTIADEHDCGKYFECTSKGYEPRYCNPDHQFNDESGQCEKKVSAFPSVTAVICGVVRRAEWLQLKSVDTTGYARMENGIKLYAKTIDDSLMVDVKKQSARMGMWTAVCLMHFVLNVSKISKEKPKLFQKLTVWMYGRSEAMASIYAFPLSLHPCCCVEEMPESLCRDGHAIADDSHCMRYFVCKQGRFREQFCSDGHSFDGKVLHLML</sequence>
<dbReference type="InterPro" id="IPR036508">
    <property type="entry name" value="Chitin-bd_dom_sf"/>
</dbReference>
<dbReference type="GO" id="GO:0005576">
    <property type="term" value="C:extracellular region"/>
    <property type="evidence" value="ECO:0007669"/>
    <property type="project" value="InterPro"/>
</dbReference>
<dbReference type="EMBL" id="UYRT01001200">
    <property type="protein sequence ID" value="VDK29350.1"/>
    <property type="molecule type" value="Genomic_DNA"/>
</dbReference>
<dbReference type="PROSITE" id="PS50940">
    <property type="entry name" value="CHIT_BIND_II"/>
    <property type="match status" value="1"/>
</dbReference>
<feature type="domain" description="Chitin-binding type-2" evidence="1">
    <location>
        <begin position="1"/>
        <end position="60"/>
    </location>
</feature>
<dbReference type="Proteomes" id="UP000271098">
    <property type="component" value="Unassembled WGS sequence"/>
</dbReference>
<gene>
    <name evidence="2" type="ORF">GPUH_LOCUS1086</name>
</gene>
<name>A0A183CX95_9BILA</name>
<keyword evidence="3" id="KW-1185">Reference proteome</keyword>